<evidence type="ECO:0000256" key="1">
    <source>
        <dbReference type="ARBA" id="ARBA00006171"/>
    </source>
</evidence>
<name>A0A8J3M4H1_9MICO</name>
<dbReference type="PANTHER" id="PTHR18901:SF38">
    <property type="entry name" value="PSEUDOURIDINE-5'-PHOSPHATASE"/>
    <property type="match status" value="1"/>
</dbReference>
<dbReference type="Gene3D" id="1.10.150.240">
    <property type="entry name" value="Putative phosphatase, domain 2"/>
    <property type="match status" value="1"/>
</dbReference>
<dbReference type="Gene3D" id="3.40.50.1000">
    <property type="entry name" value="HAD superfamily/HAD-like"/>
    <property type="match status" value="1"/>
</dbReference>
<dbReference type="PANTHER" id="PTHR18901">
    <property type="entry name" value="2-DEOXYGLUCOSE-6-PHOSPHATE PHOSPHATASE 2"/>
    <property type="match status" value="1"/>
</dbReference>
<sequence length="204" mass="21276">MLVDTARFHLAAWRRIADELGFEFDDEVGEALKGVGREAALLVLTRSGGVELDAATAERTAQRKNRYYNESLATLDASAFLPGAEAALGWLHGRGIPIALASASRNARTILVACGIEDRFDAIVDGTSVPLAKPDPAVFLAAAAAIGVDPSEAIVFEDAIAGVDGALRAGCRVIGVGDPAVLLRAELTVPDLTGVDWPALMGRA</sequence>
<evidence type="ECO:0000313" key="3">
    <source>
        <dbReference type="Proteomes" id="UP000617531"/>
    </source>
</evidence>
<dbReference type="AlphaFoldDB" id="A0A8J3M4H1"/>
<organism evidence="2 3">
    <name type="scientific">Pseudolysinimonas yzui</name>
    <dbReference type="NCBI Taxonomy" id="2708254"/>
    <lineage>
        <taxon>Bacteria</taxon>
        <taxon>Bacillati</taxon>
        <taxon>Actinomycetota</taxon>
        <taxon>Actinomycetes</taxon>
        <taxon>Micrococcales</taxon>
        <taxon>Microbacteriaceae</taxon>
        <taxon>Pseudolysinimonas</taxon>
    </lineage>
</organism>
<proteinExistence type="inferred from homology"/>
<dbReference type="EMBL" id="BNAI01000015">
    <property type="protein sequence ID" value="GHF27414.1"/>
    <property type="molecule type" value="Genomic_DNA"/>
</dbReference>
<dbReference type="InterPro" id="IPR036412">
    <property type="entry name" value="HAD-like_sf"/>
</dbReference>
<dbReference type="InterPro" id="IPR023214">
    <property type="entry name" value="HAD_sf"/>
</dbReference>
<dbReference type="Proteomes" id="UP000617531">
    <property type="component" value="Unassembled WGS sequence"/>
</dbReference>
<dbReference type="NCBIfam" id="TIGR02009">
    <property type="entry name" value="PGMB-YQAB-SF"/>
    <property type="match status" value="1"/>
</dbReference>
<protein>
    <submittedName>
        <fullName evidence="2">Beta-phosphoglucomutase</fullName>
    </submittedName>
</protein>
<dbReference type="InterPro" id="IPR006439">
    <property type="entry name" value="HAD-SF_hydro_IA"/>
</dbReference>
<dbReference type="InterPro" id="IPR010976">
    <property type="entry name" value="B-phosphoglucomutase_hydrolase"/>
</dbReference>
<dbReference type="SUPFAM" id="SSF56784">
    <property type="entry name" value="HAD-like"/>
    <property type="match status" value="1"/>
</dbReference>
<accession>A0A8J3M4H1</accession>
<reference evidence="2" key="2">
    <citation type="submission" date="2020-09" db="EMBL/GenBank/DDBJ databases">
        <authorList>
            <person name="Sun Q."/>
            <person name="Zhou Y."/>
        </authorList>
    </citation>
    <scope>NUCLEOTIDE SEQUENCE</scope>
    <source>
        <strain evidence="2">CGMCC 1.16548</strain>
    </source>
</reference>
<reference evidence="2" key="1">
    <citation type="journal article" date="2014" name="Int. J. Syst. Evol. Microbiol.">
        <title>Complete genome sequence of Corynebacterium casei LMG S-19264T (=DSM 44701T), isolated from a smear-ripened cheese.</title>
        <authorList>
            <consortium name="US DOE Joint Genome Institute (JGI-PGF)"/>
            <person name="Walter F."/>
            <person name="Albersmeier A."/>
            <person name="Kalinowski J."/>
            <person name="Ruckert C."/>
        </authorList>
    </citation>
    <scope>NUCLEOTIDE SEQUENCE</scope>
    <source>
        <strain evidence="2">CGMCC 1.16548</strain>
    </source>
</reference>
<dbReference type="InterPro" id="IPR023198">
    <property type="entry name" value="PGP-like_dom2"/>
</dbReference>
<comment type="similarity">
    <text evidence="1">Belongs to the HAD-like hydrolase superfamily. CbbY/CbbZ/Gph/YieH family.</text>
</comment>
<keyword evidence="3" id="KW-1185">Reference proteome</keyword>
<evidence type="ECO:0000313" key="2">
    <source>
        <dbReference type="EMBL" id="GHF27414.1"/>
    </source>
</evidence>
<dbReference type="Pfam" id="PF00702">
    <property type="entry name" value="Hydrolase"/>
    <property type="match status" value="1"/>
</dbReference>
<comment type="caution">
    <text evidence="2">The sequence shown here is derived from an EMBL/GenBank/DDBJ whole genome shotgun (WGS) entry which is preliminary data.</text>
</comment>
<dbReference type="NCBIfam" id="TIGR01509">
    <property type="entry name" value="HAD-SF-IA-v3"/>
    <property type="match status" value="1"/>
</dbReference>
<gene>
    <name evidence="2" type="ORF">GCM10011600_30320</name>
</gene>